<dbReference type="InterPro" id="IPR026906">
    <property type="entry name" value="LRR_5"/>
</dbReference>
<dbReference type="SUPFAM" id="SSF52058">
    <property type="entry name" value="L domain-like"/>
    <property type="match status" value="1"/>
</dbReference>
<evidence type="ECO:0000313" key="2">
    <source>
        <dbReference type="Proteomes" id="UP000008076"/>
    </source>
</evidence>
<dbReference type="PANTHER" id="PTHR45661:SF3">
    <property type="entry name" value="IG-LIKE DOMAIN-CONTAINING PROTEIN"/>
    <property type="match status" value="1"/>
</dbReference>
<dbReference type="PANTHER" id="PTHR45661">
    <property type="entry name" value="SURFACE ANTIGEN"/>
    <property type="match status" value="1"/>
</dbReference>
<dbReference type="EMBL" id="DS549551">
    <property type="protein sequence ID" value="EDR25370.1"/>
    <property type="molecule type" value="Genomic_DNA"/>
</dbReference>
<organism evidence="2">
    <name type="scientific">Entamoeba dispar (strain ATCC PRA-260 / SAW760)</name>
    <dbReference type="NCBI Taxonomy" id="370354"/>
    <lineage>
        <taxon>Eukaryota</taxon>
        <taxon>Amoebozoa</taxon>
        <taxon>Evosea</taxon>
        <taxon>Archamoebae</taxon>
        <taxon>Mastigamoebida</taxon>
        <taxon>Entamoebidae</taxon>
        <taxon>Entamoeba</taxon>
    </lineage>
</organism>
<dbReference type="VEuPathDB" id="AmoebaDB:EDI_340690"/>
<evidence type="ECO:0008006" key="3">
    <source>
        <dbReference type="Google" id="ProtNLM"/>
    </source>
</evidence>
<gene>
    <name evidence="1" type="ORF">EDI_340690</name>
</gene>
<dbReference type="Gene3D" id="3.80.10.10">
    <property type="entry name" value="Ribonuclease Inhibitor"/>
    <property type="match status" value="4"/>
</dbReference>
<keyword evidence="2" id="KW-1185">Reference proteome</keyword>
<evidence type="ECO:0000313" key="1">
    <source>
        <dbReference type="EMBL" id="EDR25370.1"/>
    </source>
</evidence>
<dbReference type="eggNOG" id="ENOG502REN1">
    <property type="taxonomic scope" value="Eukaryota"/>
</dbReference>
<sequence>MSKIDSYSMMIVGKYLMTSDDYRRIIRVNSKFRDLLDKYRYNPHRDLKLFHNIETQVLYSKVDKIKEGMYKYIVVYDIDYKQYLEFPEFIRNKMEFRNLKLTEMNILEYSTLINHIGTLGTQLKTIHEQITPLSMKTYIIPDKVNSIEMNTFNSSELLRKVIFPSSLTSIGNYAFKKCPQLTAVDLPENLLVIGNEAFSKSIQKITIPNKVKRIGARCFEGCLLESFELPISVYELGRGCFEYNTRLTKVILSPYIRSIPPKCFLECISLQNIVIPEGIASIENKAFFHCGLKSLILPFSITSIALDAFDSSSTTKLVQRNKNIIQYPVSLFEAILFDNSSTQCNDIHYTKQDGNFIESDLFNKVSIIEEQSFINSDINSINLPSSLKEIKQFAFYNCSKLTSISIPTSVTLIETYAFVKTPLLDLKIPFHLKENLSEFDPSTCEFANIFLIN</sequence>
<proteinExistence type="predicted"/>
<dbReference type="InterPro" id="IPR053139">
    <property type="entry name" value="Surface_bspA-like"/>
</dbReference>
<dbReference type="GeneID" id="5883390"/>
<reference evidence="2" key="1">
    <citation type="submission" date="2007-12" db="EMBL/GenBank/DDBJ databases">
        <title>Annotation of Entamoeba dispar SAW760.</title>
        <authorList>
            <person name="Lorenzi H."/>
            <person name="Inman J."/>
            <person name="Schobel S."/>
            <person name="Amedeo P."/>
            <person name="Caler E."/>
        </authorList>
    </citation>
    <scope>NUCLEOTIDE SEQUENCE [LARGE SCALE GENOMIC DNA]</scope>
    <source>
        <strain evidence="2">ATCC PRA-260 / SAW760</strain>
    </source>
</reference>
<dbReference type="Pfam" id="PF13306">
    <property type="entry name" value="LRR_5"/>
    <property type="match status" value="2"/>
</dbReference>
<dbReference type="OrthoDB" id="27267at2759"/>
<dbReference type="Proteomes" id="UP000008076">
    <property type="component" value="Unassembled WGS sequence"/>
</dbReference>
<dbReference type="RefSeq" id="XP_001738317.1">
    <property type="nucleotide sequence ID" value="XM_001738265.1"/>
</dbReference>
<name>B0EJD3_ENTDS</name>
<dbReference type="OMA" id="KAFFHCG"/>
<dbReference type="KEGG" id="edi:EDI_340690"/>
<protein>
    <recommendedName>
        <fullName evidence="3">Leucine rich repeat containing protein BspA family protein</fullName>
    </recommendedName>
</protein>
<dbReference type="InterPro" id="IPR032675">
    <property type="entry name" value="LRR_dom_sf"/>
</dbReference>
<accession>B0EJD3</accession>
<dbReference type="AlphaFoldDB" id="B0EJD3"/>